<dbReference type="InterPro" id="IPR050335">
    <property type="entry name" value="ERT1_acuK_gluconeogen_tf"/>
</dbReference>
<keyword evidence="4" id="KW-0479">Metal-binding</keyword>
<feature type="compositionally biased region" description="Polar residues" evidence="11">
    <location>
        <begin position="259"/>
        <end position="289"/>
    </location>
</feature>
<name>A0AAD7QK39_9ASCO</name>
<keyword evidence="9" id="KW-0804">Transcription</keyword>
<dbReference type="Pfam" id="PF00172">
    <property type="entry name" value="Zn_clus"/>
    <property type="match status" value="1"/>
</dbReference>
<dbReference type="GeneID" id="80884005"/>
<feature type="compositionally biased region" description="Polar residues" evidence="11">
    <location>
        <begin position="232"/>
        <end position="244"/>
    </location>
</feature>
<dbReference type="EMBL" id="JARPMG010000013">
    <property type="protein sequence ID" value="KAJ8096703.1"/>
    <property type="molecule type" value="Genomic_DNA"/>
</dbReference>
<keyword evidence="10" id="KW-0539">Nucleus</keyword>
<dbReference type="Proteomes" id="UP001217417">
    <property type="component" value="Unassembled WGS sequence"/>
</dbReference>
<dbReference type="GO" id="GO:0008270">
    <property type="term" value="F:zinc ion binding"/>
    <property type="evidence" value="ECO:0007669"/>
    <property type="project" value="InterPro"/>
</dbReference>
<sequence>MPPASSSSAPGTVTTASGITLPMTAAMARSSGISLRTGRPKRKKASRACFHCQKAHLTCDDARPCQRCIKRGLSATCQDGVRKKAKYLHDAPLDPSKMRSIPGKNTSKASSEAVAAIVTAKDQPAEGTIDPSSLTSEPVLDESPDGSDGLFSNFDLSSYDFGSKTANMEFSYLSNMIGTNGLHPQETLTTPPSLPGSGNLLQGSLGQGYDYGFAEVSVRDSNWASRGLASLLSGNDNSPQNSASPPTPTTPVADHAPRQGSSLSGEVTVPPTAQNLPQPIQTTSTNPSLVSPALPSHLAARRRRDPETVYAAVTRPFSYTPGYHGLIAYLKSRFDRPHLMRVARSMAAFRPSFIACTKTLKEEDLIFMEKCFQRTLLEYEKFISYSGTPTIVWRRTGQVAAVGKEFCILTGWTKEQLLGKRTFVVELMDDHSVLEYFEGFSKLAFGDSRGATMMECTLISPTGRKIPTACTWTIKRDVFDIPMMIVGNFLPILS</sequence>
<dbReference type="AlphaFoldDB" id="A0AAD7QK39"/>
<reference evidence="13" key="1">
    <citation type="submission" date="2023-03" db="EMBL/GenBank/DDBJ databases">
        <title>Near-Complete genome sequence of Lipomyces tetrasporous NRRL Y-64009, an oleaginous yeast capable of growing on lignocellulosic hydrolysates.</title>
        <authorList>
            <consortium name="Lawrence Berkeley National Laboratory"/>
            <person name="Jagtap S.S."/>
            <person name="Liu J.-J."/>
            <person name="Walukiewicz H.E."/>
            <person name="Pangilinan J."/>
            <person name="Lipzen A."/>
            <person name="Ahrendt S."/>
            <person name="Koriabine M."/>
            <person name="Cobaugh K."/>
            <person name="Salamov A."/>
            <person name="Yoshinaga Y."/>
            <person name="Ng V."/>
            <person name="Daum C."/>
            <person name="Grigoriev I.V."/>
            <person name="Slininger P.J."/>
            <person name="Dien B.S."/>
            <person name="Jin Y.-S."/>
            <person name="Rao C.V."/>
        </authorList>
    </citation>
    <scope>NUCLEOTIDE SEQUENCE</scope>
    <source>
        <strain evidence="13">NRRL Y-64009</strain>
    </source>
</reference>
<keyword evidence="5" id="KW-0862">Zinc</keyword>
<dbReference type="InterPro" id="IPR035965">
    <property type="entry name" value="PAS-like_dom_sf"/>
</dbReference>
<dbReference type="InterPro" id="IPR000014">
    <property type="entry name" value="PAS"/>
</dbReference>
<protein>
    <recommendedName>
        <fullName evidence="12">Zn(2)-C6 fungal-type domain-containing protein</fullName>
    </recommendedName>
</protein>
<dbReference type="PANTHER" id="PTHR47659">
    <property type="entry name" value="ZN(II)2CYS6 TRANSCRIPTION FACTOR (EUROFUNG)-RELATED"/>
    <property type="match status" value="1"/>
</dbReference>
<accession>A0AAD7QK39</accession>
<evidence type="ECO:0000256" key="10">
    <source>
        <dbReference type="ARBA" id="ARBA00023242"/>
    </source>
</evidence>
<dbReference type="SUPFAM" id="SSF55785">
    <property type="entry name" value="PYP-like sensor domain (PAS domain)"/>
    <property type="match status" value="1"/>
</dbReference>
<proteinExistence type="inferred from homology"/>
<keyword evidence="8" id="KW-0010">Activator</keyword>
<evidence type="ECO:0000256" key="11">
    <source>
        <dbReference type="SAM" id="MobiDB-lite"/>
    </source>
</evidence>
<evidence type="ECO:0000256" key="6">
    <source>
        <dbReference type="ARBA" id="ARBA00023015"/>
    </source>
</evidence>
<evidence type="ECO:0000256" key="5">
    <source>
        <dbReference type="ARBA" id="ARBA00022833"/>
    </source>
</evidence>
<evidence type="ECO:0000259" key="12">
    <source>
        <dbReference type="PROSITE" id="PS50048"/>
    </source>
</evidence>
<dbReference type="CDD" id="cd00067">
    <property type="entry name" value="GAL4"/>
    <property type="match status" value="1"/>
</dbReference>
<dbReference type="RefSeq" id="XP_056040153.1">
    <property type="nucleotide sequence ID" value="XM_056188839.1"/>
</dbReference>
<feature type="domain" description="Zn(2)-C6 fungal-type" evidence="12">
    <location>
        <begin position="48"/>
        <end position="77"/>
    </location>
</feature>
<dbReference type="Gene3D" id="4.10.240.10">
    <property type="entry name" value="Zn(2)-C6 fungal-type DNA-binding domain"/>
    <property type="match status" value="1"/>
</dbReference>
<evidence type="ECO:0000256" key="8">
    <source>
        <dbReference type="ARBA" id="ARBA00023159"/>
    </source>
</evidence>
<dbReference type="Pfam" id="PF24990">
    <property type="entry name" value="PAS_13"/>
    <property type="match status" value="2"/>
</dbReference>
<feature type="region of interest" description="Disordered" evidence="11">
    <location>
        <begin position="230"/>
        <end position="302"/>
    </location>
</feature>
<dbReference type="SMART" id="SM00066">
    <property type="entry name" value="GAL4"/>
    <property type="match status" value="1"/>
</dbReference>
<dbReference type="GO" id="GO:0005634">
    <property type="term" value="C:nucleus"/>
    <property type="evidence" value="ECO:0007669"/>
    <property type="project" value="UniProtKB-SubCell"/>
</dbReference>
<evidence type="ECO:0000256" key="3">
    <source>
        <dbReference type="ARBA" id="ARBA00022432"/>
    </source>
</evidence>
<keyword evidence="14" id="KW-1185">Reference proteome</keyword>
<evidence type="ECO:0000313" key="13">
    <source>
        <dbReference type="EMBL" id="KAJ8096703.1"/>
    </source>
</evidence>
<dbReference type="InterPro" id="IPR001138">
    <property type="entry name" value="Zn2Cys6_DnaBD"/>
</dbReference>
<dbReference type="GO" id="GO:0009267">
    <property type="term" value="P:cellular response to starvation"/>
    <property type="evidence" value="ECO:0007669"/>
    <property type="project" value="TreeGrafter"/>
</dbReference>
<comment type="subcellular location">
    <subcellularLocation>
        <location evidence="1">Nucleus</location>
    </subcellularLocation>
</comment>
<dbReference type="InterPro" id="IPR056751">
    <property type="entry name" value="PAS_13"/>
</dbReference>
<dbReference type="InterPro" id="IPR036864">
    <property type="entry name" value="Zn2-C6_fun-type_DNA-bd_sf"/>
</dbReference>
<comment type="caution">
    <text evidence="13">The sequence shown here is derived from an EMBL/GenBank/DDBJ whole genome shotgun (WGS) entry which is preliminary data.</text>
</comment>
<evidence type="ECO:0000256" key="9">
    <source>
        <dbReference type="ARBA" id="ARBA00023163"/>
    </source>
</evidence>
<keyword evidence="7" id="KW-0238">DNA-binding</keyword>
<comment type="similarity">
    <text evidence="2">Belongs to the ERT1/acuK family.</text>
</comment>
<feature type="region of interest" description="Disordered" evidence="11">
    <location>
        <begin position="120"/>
        <end position="147"/>
    </location>
</feature>
<evidence type="ECO:0000256" key="2">
    <source>
        <dbReference type="ARBA" id="ARBA00010855"/>
    </source>
</evidence>
<dbReference type="GO" id="GO:0006094">
    <property type="term" value="P:gluconeogenesis"/>
    <property type="evidence" value="ECO:0007669"/>
    <property type="project" value="UniProtKB-KW"/>
</dbReference>
<gene>
    <name evidence="13" type="ORF">POJ06DRAFT_263179</name>
</gene>
<dbReference type="CDD" id="cd00130">
    <property type="entry name" value="PAS"/>
    <property type="match status" value="1"/>
</dbReference>
<dbReference type="PROSITE" id="PS50048">
    <property type="entry name" value="ZN2_CY6_FUNGAL_2"/>
    <property type="match status" value="1"/>
</dbReference>
<dbReference type="PANTHER" id="PTHR47659:SF1">
    <property type="entry name" value="TRANSCRIPTION ACTIVATOR OF GLUCONEOGENESIS ERT1"/>
    <property type="match status" value="1"/>
</dbReference>
<evidence type="ECO:0000256" key="1">
    <source>
        <dbReference type="ARBA" id="ARBA00004123"/>
    </source>
</evidence>
<evidence type="ECO:0000313" key="14">
    <source>
        <dbReference type="Proteomes" id="UP001217417"/>
    </source>
</evidence>
<keyword evidence="6" id="KW-0805">Transcription regulation</keyword>
<keyword evidence="3" id="KW-0312">Gluconeogenesis</keyword>
<dbReference type="GO" id="GO:0000981">
    <property type="term" value="F:DNA-binding transcription factor activity, RNA polymerase II-specific"/>
    <property type="evidence" value="ECO:0007669"/>
    <property type="project" value="InterPro"/>
</dbReference>
<organism evidence="13 14">
    <name type="scientific">Lipomyces tetrasporus</name>
    <dbReference type="NCBI Taxonomy" id="54092"/>
    <lineage>
        <taxon>Eukaryota</taxon>
        <taxon>Fungi</taxon>
        <taxon>Dikarya</taxon>
        <taxon>Ascomycota</taxon>
        <taxon>Saccharomycotina</taxon>
        <taxon>Lipomycetes</taxon>
        <taxon>Lipomycetales</taxon>
        <taxon>Lipomycetaceae</taxon>
        <taxon>Lipomyces</taxon>
    </lineage>
</organism>
<dbReference type="SUPFAM" id="SSF57701">
    <property type="entry name" value="Zn2/Cys6 DNA-binding domain"/>
    <property type="match status" value="1"/>
</dbReference>
<evidence type="ECO:0000256" key="7">
    <source>
        <dbReference type="ARBA" id="ARBA00023125"/>
    </source>
</evidence>
<evidence type="ECO:0000256" key="4">
    <source>
        <dbReference type="ARBA" id="ARBA00022723"/>
    </source>
</evidence>
<dbReference type="GO" id="GO:0000977">
    <property type="term" value="F:RNA polymerase II transcription regulatory region sequence-specific DNA binding"/>
    <property type="evidence" value="ECO:0007669"/>
    <property type="project" value="TreeGrafter"/>
</dbReference>